<proteinExistence type="predicted"/>
<dbReference type="AlphaFoldDB" id="A0A235BVA1"/>
<accession>A0A235BVA1</accession>
<evidence type="ECO:0000313" key="3">
    <source>
        <dbReference type="Proteomes" id="UP000215215"/>
    </source>
</evidence>
<organism evidence="2 3">
    <name type="scientific">candidate division WOR-3 bacterium JGI_Cruoil_03_44_89</name>
    <dbReference type="NCBI Taxonomy" id="1973748"/>
    <lineage>
        <taxon>Bacteria</taxon>
        <taxon>Bacteria division WOR-3</taxon>
    </lineage>
</organism>
<feature type="non-terminal residue" evidence="2">
    <location>
        <position position="146"/>
    </location>
</feature>
<sequence>MRRGKMQIGLVPSLVVVSMLLGTALAWADTIHENETITTNTTWTAAGNDHIVTGYVQVSSGVTLTIEDGCIVKFDNGASISVYGTLNATGTSSILFTRRDPADEWYGLWFYSGSSGTLEYCTIEYATYSTGYGIYANGAFPTIEHC</sequence>
<comment type="caution">
    <text evidence="2">The sequence shown here is derived from an EMBL/GenBank/DDBJ whole genome shotgun (WGS) entry which is preliminary data.</text>
</comment>
<dbReference type="EMBL" id="NOZQ01000074">
    <property type="protein sequence ID" value="OYD16278.1"/>
    <property type="molecule type" value="Genomic_DNA"/>
</dbReference>
<dbReference type="Proteomes" id="UP000215215">
    <property type="component" value="Unassembled WGS sequence"/>
</dbReference>
<keyword evidence="1" id="KW-0732">Signal</keyword>
<reference evidence="2 3" key="1">
    <citation type="submission" date="2017-07" db="EMBL/GenBank/DDBJ databases">
        <title>Recovery of genomes from metagenomes via a dereplication, aggregation, and scoring strategy.</title>
        <authorList>
            <person name="Sieber C.M."/>
            <person name="Probst A.J."/>
            <person name="Sharrar A."/>
            <person name="Thomas B.C."/>
            <person name="Hess M."/>
            <person name="Tringe S.G."/>
            <person name="Banfield J.F."/>
        </authorList>
    </citation>
    <scope>NUCLEOTIDE SEQUENCE [LARGE SCALE GENOMIC DNA]</scope>
    <source>
        <strain evidence="2">JGI_Cruoil_03_44_89</strain>
    </source>
</reference>
<protein>
    <submittedName>
        <fullName evidence="2">Uncharacterized protein</fullName>
    </submittedName>
</protein>
<feature type="signal peptide" evidence="1">
    <location>
        <begin position="1"/>
        <end position="28"/>
    </location>
</feature>
<dbReference type="InterPro" id="IPR011050">
    <property type="entry name" value="Pectin_lyase_fold/virulence"/>
</dbReference>
<feature type="chain" id="PRO_5013348336" evidence="1">
    <location>
        <begin position="29"/>
        <end position="146"/>
    </location>
</feature>
<name>A0A235BVA1_UNCW3</name>
<dbReference type="SUPFAM" id="SSF51126">
    <property type="entry name" value="Pectin lyase-like"/>
    <property type="match status" value="1"/>
</dbReference>
<evidence type="ECO:0000256" key="1">
    <source>
        <dbReference type="SAM" id="SignalP"/>
    </source>
</evidence>
<evidence type="ECO:0000313" key="2">
    <source>
        <dbReference type="EMBL" id="OYD16278.1"/>
    </source>
</evidence>
<gene>
    <name evidence="2" type="ORF">CH333_03810</name>
</gene>